<feature type="binding site" evidence="8">
    <location>
        <position position="53"/>
    </location>
    <ligand>
        <name>Fe cation</name>
        <dbReference type="ChEBI" id="CHEBI:24875"/>
        <label>1</label>
    </ligand>
</feature>
<keyword evidence="12" id="KW-1185">Reference proteome</keyword>
<evidence type="ECO:0000256" key="5">
    <source>
        <dbReference type="ARBA" id="ARBA00023002"/>
    </source>
</evidence>
<feature type="binding site" evidence="8">
    <location>
        <position position="17"/>
    </location>
    <ligand>
        <name>Fe cation</name>
        <dbReference type="ChEBI" id="CHEBI:24875"/>
        <label>1</label>
    </ligand>
</feature>
<keyword evidence="4 8" id="KW-0479">Metal-binding</keyword>
<dbReference type="GO" id="GO:0005829">
    <property type="term" value="C:cytosol"/>
    <property type="evidence" value="ECO:0007669"/>
    <property type="project" value="TreeGrafter"/>
</dbReference>
<feature type="domain" description="Ferritin-like diiron" evidence="10">
    <location>
        <begin position="1"/>
        <end position="145"/>
    </location>
</feature>
<dbReference type="GO" id="GO:0042802">
    <property type="term" value="F:identical protein binding"/>
    <property type="evidence" value="ECO:0007669"/>
    <property type="project" value="UniProtKB-ARBA"/>
</dbReference>
<dbReference type="GO" id="GO:0006879">
    <property type="term" value="P:intracellular iron ion homeostasis"/>
    <property type="evidence" value="ECO:0007669"/>
    <property type="project" value="UniProtKB-KW"/>
</dbReference>
<evidence type="ECO:0000256" key="7">
    <source>
        <dbReference type="ARBA" id="ARBA00048035"/>
    </source>
</evidence>
<name>A0A073K3R2_9BACI</name>
<evidence type="ECO:0000256" key="6">
    <source>
        <dbReference type="ARBA" id="ARBA00023004"/>
    </source>
</evidence>
<dbReference type="GO" id="GO:0004322">
    <property type="term" value="F:ferroxidase activity"/>
    <property type="evidence" value="ECO:0007669"/>
    <property type="project" value="TreeGrafter"/>
</dbReference>
<dbReference type="SUPFAM" id="SSF47240">
    <property type="entry name" value="Ferritin-like"/>
    <property type="match status" value="1"/>
</dbReference>
<evidence type="ECO:0000313" key="11">
    <source>
        <dbReference type="EMBL" id="KEK21236.1"/>
    </source>
</evidence>
<dbReference type="AlphaFoldDB" id="A0A073K3R2"/>
<dbReference type="PANTHER" id="PTHR11431">
    <property type="entry name" value="FERRITIN"/>
    <property type="match status" value="1"/>
</dbReference>
<reference evidence="11 12" key="1">
    <citation type="submission" date="2014-06" db="EMBL/GenBank/DDBJ databases">
        <title>Draft genome sequence of Bacillus manliponensis JCM 15802 (MCCC 1A00708).</title>
        <authorList>
            <person name="Lai Q."/>
            <person name="Liu Y."/>
            <person name="Shao Z."/>
        </authorList>
    </citation>
    <scope>NUCLEOTIDE SEQUENCE [LARGE SCALE GENOMIC DNA]</scope>
    <source>
        <strain evidence="11 12">JCM 15802</strain>
    </source>
</reference>
<comment type="function">
    <text evidence="1 9">Iron-storage protein.</text>
</comment>
<dbReference type="CDD" id="cd01055">
    <property type="entry name" value="Nonheme_Ferritin"/>
    <property type="match status" value="1"/>
</dbReference>
<evidence type="ECO:0000256" key="3">
    <source>
        <dbReference type="ARBA" id="ARBA00022434"/>
    </source>
</evidence>
<feature type="binding site" evidence="8">
    <location>
        <position position="94"/>
    </location>
    <ligand>
        <name>Fe cation</name>
        <dbReference type="ChEBI" id="CHEBI:24875"/>
        <label>1</label>
    </ligand>
</feature>
<evidence type="ECO:0000256" key="9">
    <source>
        <dbReference type="RuleBase" id="RU361145"/>
    </source>
</evidence>
<evidence type="ECO:0000256" key="1">
    <source>
        <dbReference type="ARBA" id="ARBA00002485"/>
    </source>
</evidence>
<dbReference type="Gene3D" id="1.20.1260.10">
    <property type="match status" value="1"/>
</dbReference>
<dbReference type="InterPro" id="IPR001519">
    <property type="entry name" value="Ferritin"/>
</dbReference>
<feature type="binding site" evidence="8">
    <location>
        <position position="50"/>
    </location>
    <ligand>
        <name>Fe cation</name>
        <dbReference type="ChEBI" id="CHEBI:24875"/>
        <label>1</label>
    </ligand>
</feature>
<dbReference type="InterPro" id="IPR041719">
    <property type="entry name" value="Ferritin_prok"/>
</dbReference>
<protein>
    <recommendedName>
        <fullName evidence="9">Ferritin</fullName>
        <ecNumber evidence="9">1.16.3.2</ecNumber>
    </recommendedName>
</protein>
<dbReference type="PANTHER" id="PTHR11431:SF127">
    <property type="entry name" value="BACTERIAL NON-HEME FERRITIN"/>
    <property type="match status" value="1"/>
</dbReference>
<gene>
    <name evidence="11" type="ORF">BAMA_00235</name>
</gene>
<organism evidence="11 12">
    <name type="scientific">Bacillus manliponensis</name>
    <dbReference type="NCBI Taxonomy" id="574376"/>
    <lineage>
        <taxon>Bacteria</taxon>
        <taxon>Bacillati</taxon>
        <taxon>Bacillota</taxon>
        <taxon>Bacilli</taxon>
        <taxon>Bacillales</taxon>
        <taxon>Bacillaceae</taxon>
        <taxon>Bacillus</taxon>
        <taxon>Bacillus cereus group</taxon>
    </lineage>
</organism>
<feature type="binding site" evidence="8">
    <location>
        <position position="127"/>
    </location>
    <ligand>
        <name>Fe cation</name>
        <dbReference type="ChEBI" id="CHEBI:24875"/>
        <label>1</label>
    </ligand>
</feature>
<dbReference type="InterPro" id="IPR008331">
    <property type="entry name" value="Ferritin_DPS_dom"/>
</dbReference>
<keyword evidence="9" id="KW-0963">Cytoplasm</keyword>
<dbReference type="eggNOG" id="COG1528">
    <property type="taxonomic scope" value="Bacteria"/>
</dbReference>
<dbReference type="PROSITE" id="PS50905">
    <property type="entry name" value="FERRITIN_LIKE"/>
    <property type="match status" value="1"/>
</dbReference>
<dbReference type="Pfam" id="PF00210">
    <property type="entry name" value="Ferritin"/>
    <property type="match status" value="1"/>
</dbReference>
<dbReference type="Proteomes" id="UP000027822">
    <property type="component" value="Unassembled WGS sequence"/>
</dbReference>
<comment type="caution">
    <text evidence="11">The sequence shown here is derived from an EMBL/GenBank/DDBJ whole genome shotgun (WGS) entry which is preliminary data.</text>
</comment>
<dbReference type="EC" id="1.16.3.2" evidence="9"/>
<dbReference type="RefSeq" id="WP_034634877.1">
    <property type="nucleotide sequence ID" value="NZ_CBCSJC010000002.1"/>
</dbReference>
<accession>A0A073K3R2</accession>
<comment type="subcellular location">
    <subcellularLocation>
        <location evidence="9">Cytoplasm</location>
    </subcellularLocation>
</comment>
<evidence type="ECO:0000313" key="12">
    <source>
        <dbReference type="Proteomes" id="UP000027822"/>
    </source>
</evidence>
<dbReference type="STRING" id="574376.BAMA_00235"/>
<dbReference type="GO" id="GO:0008199">
    <property type="term" value="F:ferric iron binding"/>
    <property type="evidence" value="ECO:0007669"/>
    <property type="project" value="InterPro"/>
</dbReference>
<dbReference type="InterPro" id="IPR012347">
    <property type="entry name" value="Ferritin-like"/>
</dbReference>
<keyword evidence="5" id="KW-0560">Oxidoreductase</keyword>
<dbReference type="EMBL" id="JOTN01000001">
    <property type="protein sequence ID" value="KEK21236.1"/>
    <property type="molecule type" value="Genomic_DNA"/>
</dbReference>
<dbReference type="GO" id="GO:0006826">
    <property type="term" value="P:iron ion transport"/>
    <property type="evidence" value="ECO:0007669"/>
    <property type="project" value="InterPro"/>
</dbReference>
<dbReference type="GO" id="GO:0008198">
    <property type="term" value="F:ferrous iron binding"/>
    <property type="evidence" value="ECO:0007669"/>
    <property type="project" value="TreeGrafter"/>
</dbReference>
<evidence type="ECO:0000256" key="4">
    <source>
        <dbReference type="ARBA" id="ARBA00022723"/>
    </source>
</evidence>
<comment type="catalytic activity">
    <reaction evidence="7 9">
        <text>4 Fe(2+) + O2 + 6 H2O = 4 iron(III) oxide-hydroxide + 12 H(+)</text>
        <dbReference type="Rhea" id="RHEA:11972"/>
        <dbReference type="ChEBI" id="CHEBI:15377"/>
        <dbReference type="ChEBI" id="CHEBI:15378"/>
        <dbReference type="ChEBI" id="CHEBI:15379"/>
        <dbReference type="ChEBI" id="CHEBI:29033"/>
        <dbReference type="ChEBI" id="CHEBI:78619"/>
        <dbReference type="EC" id="1.16.3.2"/>
    </reaction>
</comment>
<proteinExistence type="inferred from homology"/>
<evidence type="ECO:0000259" key="10">
    <source>
        <dbReference type="PROSITE" id="PS50905"/>
    </source>
</evidence>
<evidence type="ECO:0000256" key="8">
    <source>
        <dbReference type="PIRSR" id="PIRSR601519-1"/>
    </source>
</evidence>
<keyword evidence="6 8" id="KW-0408">Iron</keyword>
<evidence type="ECO:0000256" key="2">
    <source>
        <dbReference type="ARBA" id="ARBA00006950"/>
    </source>
</evidence>
<dbReference type="InterPro" id="IPR009078">
    <property type="entry name" value="Ferritin-like_SF"/>
</dbReference>
<dbReference type="FunFam" id="1.20.1260.10:FF:000001">
    <property type="entry name" value="Non-heme ferritin"/>
    <property type="match status" value="1"/>
</dbReference>
<dbReference type="OrthoDB" id="9801481at2"/>
<sequence length="168" mass="19615">MLSKNLLDALNDQMNFEFYSAHAYMAMAAYCTSESYDGFANFFLVQAEEERFHAMKLYNYINDRGERAIITGFNNPNNEYKSILEAFEIALEHEREVTKRIYNLSDIALDEREHATMTFLKWFVDEQVEEEASFDSIIQKLKRVQNDSNALFMIDAELAKRTFTAPAE</sequence>
<comment type="similarity">
    <text evidence="2 9">Belongs to the ferritin family. Prokaryotic subfamily.</text>
</comment>
<dbReference type="InterPro" id="IPR009040">
    <property type="entry name" value="Ferritin-like_diiron"/>
</dbReference>
<keyword evidence="3 9" id="KW-0409">Iron storage</keyword>